<dbReference type="Proteomes" id="UP001596303">
    <property type="component" value="Unassembled WGS sequence"/>
</dbReference>
<dbReference type="RefSeq" id="WP_377380104.1">
    <property type="nucleotide sequence ID" value="NZ_JBHSSW010000028.1"/>
</dbReference>
<name>A0ABW1SCD3_9PROT</name>
<sequence length="151" mass="16210">MTHAKSALAALSIAGLFLASTPALANASAQANTHTLTIKVDGIETPTGRMMIAIFQGAENYRVKDALQGIRPTVSDNTLESEFSDLPEGDYAITLFQDVNGDGKLNLGKFGIPVEPYGFSNDALPKLGPPQWDDIRFSVSEDAQTQTIKLR</sequence>
<reference evidence="3" key="1">
    <citation type="journal article" date="2019" name="Int. J. Syst. Evol. Microbiol.">
        <title>The Global Catalogue of Microorganisms (GCM) 10K type strain sequencing project: providing services to taxonomists for standard genome sequencing and annotation.</title>
        <authorList>
            <consortium name="The Broad Institute Genomics Platform"/>
            <consortium name="The Broad Institute Genome Sequencing Center for Infectious Disease"/>
            <person name="Wu L."/>
            <person name="Ma J."/>
        </authorList>
    </citation>
    <scope>NUCLEOTIDE SEQUENCE [LARGE SCALE GENOMIC DNA]</scope>
    <source>
        <strain evidence="3">CGMCC-1.15741</strain>
    </source>
</reference>
<proteinExistence type="predicted"/>
<dbReference type="Pfam" id="PF09912">
    <property type="entry name" value="DUF2141"/>
    <property type="match status" value="1"/>
</dbReference>
<accession>A0ABW1SCD3</accession>
<feature type="signal peptide" evidence="1">
    <location>
        <begin position="1"/>
        <end position="25"/>
    </location>
</feature>
<protein>
    <submittedName>
        <fullName evidence="2">DUF2141 domain-containing protein</fullName>
    </submittedName>
</protein>
<keyword evidence="3" id="KW-1185">Reference proteome</keyword>
<comment type="caution">
    <text evidence="2">The sequence shown here is derived from an EMBL/GenBank/DDBJ whole genome shotgun (WGS) entry which is preliminary data.</text>
</comment>
<evidence type="ECO:0000313" key="2">
    <source>
        <dbReference type="EMBL" id="MFC6199232.1"/>
    </source>
</evidence>
<keyword evidence="1" id="KW-0732">Signal</keyword>
<feature type="chain" id="PRO_5046478783" evidence="1">
    <location>
        <begin position="26"/>
        <end position="151"/>
    </location>
</feature>
<gene>
    <name evidence="2" type="ORF">ACFQDM_14190</name>
</gene>
<organism evidence="2 3">
    <name type="scientific">Ponticaulis profundi</name>
    <dbReference type="NCBI Taxonomy" id="2665222"/>
    <lineage>
        <taxon>Bacteria</taxon>
        <taxon>Pseudomonadati</taxon>
        <taxon>Pseudomonadota</taxon>
        <taxon>Alphaproteobacteria</taxon>
        <taxon>Hyphomonadales</taxon>
        <taxon>Hyphomonadaceae</taxon>
        <taxon>Ponticaulis</taxon>
    </lineage>
</organism>
<evidence type="ECO:0000313" key="3">
    <source>
        <dbReference type="Proteomes" id="UP001596303"/>
    </source>
</evidence>
<dbReference type="InterPro" id="IPR018673">
    <property type="entry name" value="DUF2141"/>
</dbReference>
<dbReference type="EMBL" id="JBHSSW010000028">
    <property type="protein sequence ID" value="MFC6199232.1"/>
    <property type="molecule type" value="Genomic_DNA"/>
</dbReference>
<evidence type="ECO:0000256" key="1">
    <source>
        <dbReference type="SAM" id="SignalP"/>
    </source>
</evidence>